<accession>A0A7X2GWF0</accession>
<dbReference type="RefSeq" id="WP_095502356.1">
    <property type="nucleotide sequence ID" value="NZ_WJXO01000001.1"/>
</dbReference>
<comment type="caution">
    <text evidence="1">The sequence shown here is derived from an EMBL/GenBank/DDBJ whole genome shotgun (WGS) entry which is preliminary data.</text>
</comment>
<dbReference type="AlphaFoldDB" id="A0A7X2GWF0"/>
<keyword evidence="2" id="KW-1185">Reference proteome</keyword>
<name>A0A7X2GWF0_9NEIS</name>
<gene>
    <name evidence="1" type="ORF">GJU80_01560</name>
</gene>
<evidence type="ECO:0000313" key="2">
    <source>
        <dbReference type="Proteomes" id="UP000486297"/>
    </source>
</evidence>
<proteinExistence type="predicted"/>
<protein>
    <submittedName>
        <fullName evidence="1">Uncharacterized protein</fullName>
    </submittedName>
</protein>
<dbReference type="Proteomes" id="UP000486297">
    <property type="component" value="Unassembled WGS sequence"/>
</dbReference>
<reference evidence="1" key="1">
    <citation type="journal article" name="Emerg. Infect. Dis.">
        <title>Two cases of a newly characterized neisseria species.</title>
        <authorList>
            <person name="Mustapha M."/>
            <person name="Lemos A.P.S."/>
            <person name="Harrison L.H."/>
            <person name="Vantyne D."/>
            <person name="Sacchi C.T."/>
        </authorList>
    </citation>
    <scope>NUCLEOTIDE SEQUENCE</scope>
    <source>
        <strain evidence="1">N.95.16</strain>
    </source>
</reference>
<evidence type="ECO:0000313" key="1">
    <source>
        <dbReference type="EMBL" id="MRN37226.1"/>
    </source>
</evidence>
<organism evidence="1 2">
    <name type="scientific">Neisseria brasiliensis</name>
    <dbReference type="NCBI Taxonomy" id="2666100"/>
    <lineage>
        <taxon>Bacteria</taxon>
        <taxon>Pseudomonadati</taxon>
        <taxon>Pseudomonadota</taxon>
        <taxon>Betaproteobacteria</taxon>
        <taxon>Neisseriales</taxon>
        <taxon>Neisseriaceae</taxon>
        <taxon>Neisseria</taxon>
    </lineage>
</organism>
<dbReference type="EMBL" id="WJXO01000001">
    <property type="protein sequence ID" value="MRN37226.1"/>
    <property type="molecule type" value="Genomic_DNA"/>
</dbReference>
<sequence length="184" mass="20471">MNIIKPKVIDRKKLLAPEEAARASWRQSPQTVRLWKSKDHARRMMVMGRVIAKGKAAQAKVMDGMARDALLSRHQPPLEMLAAPDEATLRGWLLTPSQAAAIDNIQRLALEIKRLADFINQQNAVFSLGQEMLRLSELSSYMTELNGKVGQSFHAAKKLGVNAVVDDFKTGTELENGKKIKRAA</sequence>